<evidence type="ECO:0000313" key="5">
    <source>
        <dbReference type="Proteomes" id="UP000509704"/>
    </source>
</evidence>
<gene>
    <name evidence="4" type="ORF">HG535_0C04080</name>
</gene>
<feature type="compositionally biased region" description="Basic and acidic residues" evidence="2">
    <location>
        <begin position="105"/>
        <end position="116"/>
    </location>
</feature>
<evidence type="ECO:0000256" key="2">
    <source>
        <dbReference type="SAM" id="MobiDB-lite"/>
    </source>
</evidence>
<feature type="domain" description="Rad60/SUMO-like" evidence="3">
    <location>
        <begin position="356"/>
        <end position="427"/>
    </location>
</feature>
<keyword evidence="1" id="KW-0175">Coiled coil</keyword>
<dbReference type="Gene3D" id="3.10.20.90">
    <property type="entry name" value="Phosphatidylinositol 3-kinase Catalytic Subunit, Chain A, domain 1"/>
    <property type="match status" value="1"/>
</dbReference>
<accession>A0A7H9B0Z7</accession>
<dbReference type="InterPro" id="IPR029071">
    <property type="entry name" value="Ubiquitin-like_domsf"/>
</dbReference>
<dbReference type="AlphaFoldDB" id="A0A7H9B0Z7"/>
<protein>
    <recommendedName>
        <fullName evidence="3">Rad60/SUMO-like domain-containing protein</fullName>
    </recommendedName>
</protein>
<evidence type="ECO:0000313" key="4">
    <source>
        <dbReference type="EMBL" id="QLG72054.1"/>
    </source>
</evidence>
<feature type="compositionally biased region" description="Basic and acidic residues" evidence="2">
    <location>
        <begin position="50"/>
        <end position="63"/>
    </location>
</feature>
<sequence length="428" mass="49346">MDSEEGEDDFFISAATIEDDIYLQDTVYIESKSPVKIREISENRVGQVSKPERAESDNEKSSTSDEESLCESNIQIVDPPQDIKTATISPRKRQSRRRGPRGRQFRSDSDSDKSYRSENSQSPEPRPKRQKSSSTVASLLEPDENEEFFNEIAKETTARSFETRKINSEQLKRIYNIRFLSKLDGTINKTVQVKVLGKYELSSILPTVLERLVKKFEIPDVMRNIYAAENVSLYWNNAKLLKFMTCNSLGVAQTVKDEISNIDILMVPKEYESKFEEDIRIQLLKEEAEAAKEALRRKNNHEISTSNFKDQLTGDIDEFERELKNSEDIKNSHLFSNQDIEVECINLDSDDHDELIKVALVGDDNKKLYVNVRTSTYICKIVEYYKEHKDVPENAVIKLVFDHEELDQSQTVGQQDLEDEDMIEVVVI</sequence>
<dbReference type="Proteomes" id="UP000509704">
    <property type="component" value="Chromosome 3"/>
</dbReference>
<feature type="coiled-coil region" evidence="1">
    <location>
        <begin position="281"/>
        <end position="329"/>
    </location>
</feature>
<reference evidence="4 5" key="1">
    <citation type="submission" date="2020-07" db="EMBL/GenBank/DDBJ databases">
        <title>The yeast mating-type switching endonuclease HO is a domesticated member of an unorthodox homing genetic element family.</title>
        <authorList>
            <person name="Coughlan A.Y."/>
            <person name="Lombardi L."/>
            <person name="Braun-Galleani S."/>
            <person name="Martos A.R."/>
            <person name="Galeote V."/>
            <person name="Bigey F."/>
            <person name="Dequin S."/>
            <person name="Byrne K.P."/>
            <person name="Wolfe K.H."/>
        </authorList>
    </citation>
    <scope>NUCLEOTIDE SEQUENCE [LARGE SCALE GENOMIC DNA]</scope>
    <source>
        <strain evidence="4 5">NRRL Y-6702</strain>
    </source>
</reference>
<feature type="compositionally biased region" description="Basic residues" evidence="2">
    <location>
        <begin position="90"/>
        <end position="104"/>
    </location>
</feature>
<dbReference type="RefSeq" id="XP_037143782.1">
    <property type="nucleotide sequence ID" value="XM_037287887.1"/>
</dbReference>
<dbReference type="EMBL" id="CP058606">
    <property type="protein sequence ID" value="QLG72054.1"/>
    <property type="molecule type" value="Genomic_DNA"/>
</dbReference>
<dbReference type="InterPro" id="IPR022617">
    <property type="entry name" value="Rad60/SUMO-like_dom"/>
</dbReference>
<evidence type="ECO:0000259" key="3">
    <source>
        <dbReference type="Pfam" id="PF11976"/>
    </source>
</evidence>
<dbReference type="SUPFAM" id="SSF54236">
    <property type="entry name" value="Ubiquitin-like"/>
    <property type="match status" value="1"/>
</dbReference>
<feature type="region of interest" description="Disordered" evidence="2">
    <location>
        <begin position="34"/>
        <end position="140"/>
    </location>
</feature>
<dbReference type="Pfam" id="PF11976">
    <property type="entry name" value="Rad60-SLD"/>
    <property type="match status" value="1"/>
</dbReference>
<name>A0A7H9B0Z7_ZYGMR</name>
<dbReference type="KEGG" id="zmk:HG535_0C04080"/>
<proteinExistence type="predicted"/>
<dbReference type="GeneID" id="59235752"/>
<evidence type="ECO:0000256" key="1">
    <source>
        <dbReference type="SAM" id="Coils"/>
    </source>
</evidence>
<keyword evidence="5" id="KW-1185">Reference proteome</keyword>
<organism evidence="4 5">
    <name type="scientific">Zygotorulaspora mrakii</name>
    <name type="common">Zygosaccharomyces mrakii</name>
    <dbReference type="NCBI Taxonomy" id="42260"/>
    <lineage>
        <taxon>Eukaryota</taxon>
        <taxon>Fungi</taxon>
        <taxon>Dikarya</taxon>
        <taxon>Ascomycota</taxon>
        <taxon>Saccharomycotina</taxon>
        <taxon>Saccharomycetes</taxon>
        <taxon>Saccharomycetales</taxon>
        <taxon>Saccharomycetaceae</taxon>
        <taxon>Zygotorulaspora</taxon>
    </lineage>
</organism>
<dbReference type="CDD" id="cd17080">
    <property type="entry name" value="Ubl_SLD2_Esc2_like"/>
    <property type="match status" value="1"/>
</dbReference>
<dbReference type="OrthoDB" id="3365399at2759"/>